<dbReference type="Gene3D" id="3.30.160.880">
    <property type="entry name" value="Cell division protein ZapA protomer, N-terminal domain"/>
    <property type="match status" value="1"/>
</dbReference>
<accession>A0A7X1FUB0</accession>
<feature type="compositionally biased region" description="Pro residues" evidence="1">
    <location>
        <begin position="70"/>
        <end position="79"/>
    </location>
</feature>
<protein>
    <submittedName>
        <fullName evidence="2">Cell division protein ZapA</fullName>
    </submittedName>
</protein>
<comment type="caution">
    <text evidence="2">The sequence shown here is derived from an EMBL/GenBank/DDBJ whole genome shotgun (WGS) entry which is preliminary data.</text>
</comment>
<feature type="region of interest" description="Disordered" evidence="1">
    <location>
        <begin position="64"/>
        <end position="83"/>
    </location>
</feature>
<dbReference type="Proteomes" id="UP000566813">
    <property type="component" value="Unassembled WGS sequence"/>
</dbReference>
<organism evidence="2 3">
    <name type="scientific">Novosphingobium flavum</name>
    <dbReference type="NCBI Taxonomy" id="1778672"/>
    <lineage>
        <taxon>Bacteria</taxon>
        <taxon>Pseudomonadati</taxon>
        <taxon>Pseudomonadota</taxon>
        <taxon>Alphaproteobacteria</taxon>
        <taxon>Sphingomonadales</taxon>
        <taxon>Sphingomonadaceae</taxon>
        <taxon>Novosphingobium</taxon>
    </lineage>
</organism>
<keyword evidence="2" id="KW-0131">Cell cycle</keyword>
<name>A0A7X1FUB0_9SPHN</name>
<dbReference type="RefSeq" id="WP_185664856.1">
    <property type="nucleotide sequence ID" value="NZ_JACLAW010000010.1"/>
</dbReference>
<evidence type="ECO:0000313" key="3">
    <source>
        <dbReference type="Proteomes" id="UP000566813"/>
    </source>
</evidence>
<gene>
    <name evidence="2" type="primary">zapA</name>
    <name evidence="2" type="ORF">H7F51_13605</name>
</gene>
<dbReference type="GO" id="GO:0051301">
    <property type="term" value="P:cell division"/>
    <property type="evidence" value="ECO:0007669"/>
    <property type="project" value="UniProtKB-KW"/>
</dbReference>
<evidence type="ECO:0000256" key="1">
    <source>
        <dbReference type="SAM" id="MobiDB-lite"/>
    </source>
</evidence>
<dbReference type="AlphaFoldDB" id="A0A7X1FUB0"/>
<proteinExistence type="predicted"/>
<sequence length="112" mass="11692">MSNVSLHIGGRGFTVACAEGEEAHIAELGRMIDAKLHAMGGAAGQSETRVLLFAALLLADELHEAKNGPGAPPPPPPPPEPKEDLALAEALEEIARRLENCASHLEQLATDA</sequence>
<reference evidence="2 3" key="1">
    <citation type="submission" date="2020-08" db="EMBL/GenBank/DDBJ databases">
        <title>The genome sequence of type strain Novosphingobium flavum NBRC 111647.</title>
        <authorList>
            <person name="Liu Y."/>
        </authorList>
    </citation>
    <scope>NUCLEOTIDE SEQUENCE [LARGE SCALE GENOMIC DNA]</scope>
    <source>
        <strain evidence="2 3">NBRC 111647</strain>
    </source>
</reference>
<dbReference type="InterPro" id="IPR036192">
    <property type="entry name" value="Cell_div_ZapA-like_sf"/>
</dbReference>
<dbReference type="EMBL" id="JACLAW010000010">
    <property type="protein sequence ID" value="MBC2666557.1"/>
    <property type="molecule type" value="Genomic_DNA"/>
</dbReference>
<keyword evidence="3" id="KW-1185">Reference proteome</keyword>
<dbReference type="InterPro" id="IPR007838">
    <property type="entry name" value="Cell_div_ZapA-like"/>
</dbReference>
<evidence type="ECO:0000313" key="2">
    <source>
        <dbReference type="EMBL" id="MBC2666557.1"/>
    </source>
</evidence>
<dbReference type="Pfam" id="PF05164">
    <property type="entry name" value="ZapA"/>
    <property type="match status" value="1"/>
</dbReference>
<dbReference type="SUPFAM" id="SSF102829">
    <property type="entry name" value="Cell division protein ZapA-like"/>
    <property type="match status" value="1"/>
</dbReference>
<dbReference type="InterPro" id="IPR042233">
    <property type="entry name" value="Cell_div_ZapA_N"/>
</dbReference>
<keyword evidence="2" id="KW-0132">Cell division</keyword>